<dbReference type="AlphaFoldDB" id="A0A564RUM1"/>
<sequence>MPGRLWLFVKAQFGDPSDSGSLAGRLAAAYNAAFPKPEQPDTKPGADDQIGSQGGQSGSQQGQKGDGHGKGQTNAGPEATASTGADVAPVVVIAMMTILLAGMLVLVKREHHLSH</sequence>
<reference evidence="3 4" key="1">
    <citation type="submission" date="2019-07" db="EMBL/GenBank/DDBJ databases">
        <authorList>
            <person name="Chang H.-W."/>
            <person name="Raman A."/>
            <person name="Venkatesh S."/>
            <person name="Gehrig J."/>
        </authorList>
    </citation>
    <scope>NUCLEOTIDE SEQUENCE [LARGE SCALE GENOMIC DNA]</scope>
    <source>
        <strain evidence="3">B.longum_ssp_infantis_4</strain>
    </source>
</reference>
<proteinExistence type="predicted"/>
<dbReference type="Proteomes" id="UP000319252">
    <property type="component" value="Unassembled WGS sequence"/>
</dbReference>
<dbReference type="EMBL" id="CABHML010000003">
    <property type="protein sequence ID" value="VUW81896.1"/>
    <property type="molecule type" value="Genomic_DNA"/>
</dbReference>
<evidence type="ECO:0000313" key="4">
    <source>
        <dbReference type="Proteomes" id="UP000319252"/>
    </source>
</evidence>
<name>A0A564RUM1_BIFLI</name>
<gene>
    <name evidence="3" type="ORF">BLONGUMMC1_00421</name>
</gene>
<keyword evidence="2" id="KW-0472">Membrane</keyword>
<accession>A0A564RUM1</accession>
<feature type="region of interest" description="Disordered" evidence="1">
    <location>
        <begin position="34"/>
        <end position="83"/>
    </location>
</feature>
<keyword evidence="2" id="KW-0812">Transmembrane</keyword>
<feature type="transmembrane region" description="Helical" evidence="2">
    <location>
        <begin position="87"/>
        <end position="107"/>
    </location>
</feature>
<protein>
    <submittedName>
        <fullName evidence="3">Uncharacterized protein</fullName>
    </submittedName>
</protein>
<evidence type="ECO:0000256" key="1">
    <source>
        <dbReference type="SAM" id="MobiDB-lite"/>
    </source>
</evidence>
<organism evidence="3 4">
    <name type="scientific">Bifidobacterium longum subsp. infantis</name>
    <dbReference type="NCBI Taxonomy" id="1682"/>
    <lineage>
        <taxon>Bacteria</taxon>
        <taxon>Bacillati</taxon>
        <taxon>Actinomycetota</taxon>
        <taxon>Actinomycetes</taxon>
        <taxon>Bifidobacteriales</taxon>
        <taxon>Bifidobacteriaceae</taxon>
        <taxon>Bifidobacterium</taxon>
    </lineage>
</organism>
<evidence type="ECO:0000313" key="3">
    <source>
        <dbReference type="EMBL" id="VUW81896.1"/>
    </source>
</evidence>
<keyword evidence="2" id="KW-1133">Transmembrane helix</keyword>
<evidence type="ECO:0000256" key="2">
    <source>
        <dbReference type="SAM" id="Phobius"/>
    </source>
</evidence>